<accession>A0AAD8FD09</accession>
<protein>
    <submittedName>
        <fullName evidence="1">Uncharacterized protein</fullName>
    </submittedName>
</protein>
<dbReference type="AlphaFoldDB" id="A0AAD8FD09"/>
<evidence type="ECO:0000313" key="2">
    <source>
        <dbReference type="Proteomes" id="UP001233172"/>
    </source>
</evidence>
<name>A0AAD8FD09_BIOPF</name>
<organism evidence="1 2">
    <name type="scientific">Biomphalaria pfeifferi</name>
    <name type="common">Bloodfluke planorb</name>
    <name type="synonym">Freshwater snail</name>
    <dbReference type="NCBI Taxonomy" id="112525"/>
    <lineage>
        <taxon>Eukaryota</taxon>
        <taxon>Metazoa</taxon>
        <taxon>Spiralia</taxon>
        <taxon>Lophotrochozoa</taxon>
        <taxon>Mollusca</taxon>
        <taxon>Gastropoda</taxon>
        <taxon>Heterobranchia</taxon>
        <taxon>Euthyneura</taxon>
        <taxon>Panpulmonata</taxon>
        <taxon>Hygrophila</taxon>
        <taxon>Lymnaeoidea</taxon>
        <taxon>Planorbidae</taxon>
        <taxon>Biomphalaria</taxon>
    </lineage>
</organism>
<reference evidence="1" key="2">
    <citation type="submission" date="2023-04" db="EMBL/GenBank/DDBJ databases">
        <authorList>
            <person name="Bu L."/>
            <person name="Lu L."/>
            <person name="Laidemitt M.R."/>
            <person name="Zhang S.M."/>
            <person name="Mutuku M."/>
            <person name="Mkoji G."/>
            <person name="Steinauer M."/>
            <person name="Loker E.S."/>
        </authorList>
    </citation>
    <scope>NUCLEOTIDE SEQUENCE</scope>
    <source>
        <strain evidence="1">KasaAsao</strain>
        <tissue evidence="1">Whole Snail</tissue>
    </source>
</reference>
<dbReference type="EMBL" id="JASAOG010000045">
    <property type="protein sequence ID" value="KAK0058926.1"/>
    <property type="molecule type" value="Genomic_DNA"/>
</dbReference>
<gene>
    <name evidence="1" type="ORF">Bpfe_011536</name>
</gene>
<proteinExistence type="predicted"/>
<evidence type="ECO:0000313" key="1">
    <source>
        <dbReference type="EMBL" id="KAK0058926.1"/>
    </source>
</evidence>
<reference evidence="1" key="1">
    <citation type="journal article" date="2023" name="PLoS Negl. Trop. Dis.">
        <title>A genome sequence for Biomphalaria pfeifferi, the major vector snail for the human-infecting parasite Schistosoma mansoni.</title>
        <authorList>
            <person name="Bu L."/>
            <person name="Lu L."/>
            <person name="Laidemitt M.R."/>
            <person name="Zhang S.M."/>
            <person name="Mutuku M."/>
            <person name="Mkoji G."/>
            <person name="Steinauer M."/>
            <person name="Loker E.S."/>
        </authorList>
    </citation>
    <scope>NUCLEOTIDE SEQUENCE</scope>
    <source>
        <strain evidence="1">KasaAsao</strain>
    </source>
</reference>
<dbReference type="Proteomes" id="UP001233172">
    <property type="component" value="Unassembled WGS sequence"/>
</dbReference>
<sequence length="283" mass="30543">MTGNMMGNMSRNIMLNKVDEGVLQVEGQIDQSDKIVSQAKGGINSLGKEQLPGQDCGCTNSGDGGTEDRSAVCDCVVGKSGGDDFQGEKCDNDCCDDLNGIYRIERKETNEETREVCDVPETFVPGIPATSRTDQDNVGSASKLAAMWRQCPCQETQLQDLNLTEMCTSAHISESDLNSGELIPAKPDVVVDEHYKDASWAYLTDEAEKDYVLETMASCGSTTASRHVHGKSPLTQCLRTTTLESTVIATTSICVTWLATLTSTNSPCVSWLASATIVMRSKQ</sequence>
<keyword evidence="2" id="KW-1185">Reference proteome</keyword>
<comment type="caution">
    <text evidence="1">The sequence shown here is derived from an EMBL/GenBank/DDBJ whole genome shotgun (WGS) entry which is preliminary data.</text>
</comment>